<evidence type="ECO:0000313" key="3">
    <source>
        <dbReference type="Proteomes" id="UP000315295"/>
    </source>
</evidence>
<proteinExistence type="predicted"/>
<dbReference type="EMBL" id="VIEB01000034">
    <property type="protein sequence ID" value="TQE11025.1"/>
    <property type="molecule type" value="Genomic_DNA"/>
</dbReference>
<gene>
    <name evidence="2" type="ORF">C1H46_003440</name>
</gene>
<dbReference type="AlphaFoldDB" id="A0A540NJ18"/>
<comment type="caution">
    <text evidence="2">The sequence shown here is derived from an EMBL/GenBank/DDBJ whole genome shotgun (WGS) entry which is preliminary data.</text>
</comment>
<name>A0A540NJ18_MALBA</name>
<dbReference type="Proteomes" id="UP000315295">
    <property type="component" value="Unassembled WGS sequence"/>
</dbReference>
<keyword evidence="3" id="KW-1185">Reference proteome</keyword>
<keyword evidence="1" id="KW-0175">Coiled coil</keyword>
<reference evidence="2 3" key="1">
    <citation type="journal article" date="2019" name="G3 (Bethesda)">
        <title>Sequencing of a Wild Apple (Malus baccata) Genome Unravels the Differences Between Cultivated and Wild Apple Species Regarding Disease Resistance and Cold Tolerance.</title>
        <authorList>
            <person name="Chen X."/>
        </authorList>
    </citation>
    <scope>NUCLEOTIDE SEQUENCE [LARGE SCALE GENOMIC DNA]</scope>
    <source>
        <strain evidence="3">cv. Shandingzi</strain>
        <tissue evidence="2">Leaves</tissue>
    </source>
</reference>
<dbReference type="STRING" id="106549.A0A540NJ18"/>
<dbReference type="PANTHER" id="PTHR33874">
    <property type="entry name" value="RING FINGER PROTEIN"/>
    <property type="match status" value="1"/>
</dbReference>
<accession>A0A540NJ18</accession>
<feature type="coiled-coil region" evidence="1">
    <location>
        <begin position="43"/>
        <end position="77"/>
    </location>
</feature>
<protein>
    <submittedName>
        <fullName evidence="2">Uncharacterized protein</fullName>
    </submittedName>
</protein>
<evidence type="ECO:0000313" key="2">
    <source>
        <dbReference type="EMBL" id="TQE11025.1"/>
    </source>
</evidence>
<sequence>MGGHGAIEVAKTVMEVADVAWTAMEHGRHHLHHEDHDGEGTRCAVSDEELEALRAENRRLRNSLEQNLKLLENLSESPAVLDDCPPDVNDLGSIYFDSLYARLVATVDSNSFLTRIKALQKESIDDYQFPFKAATGSDLEKAEVLIKIDNEEASWWVWITDDMIPGKVEERSGIDNESYVVVSEEHVVDGIANFMAKCIVSNPKARNLTPEELQKIVAKAMGGVGKVEKVLGIWHAGKLFYTLSTWGLALTGLYRSRAVLKFAAMGLHTTSKAIMRAM</sequence>
<evidence type="ECO:0000256" key="1">
    <source>
        <dbReference type="SAM" id="Coils"/>
    </source>
</evidence>
<organism evidence="2 3">
    <name type="scientific">Malus baccata</name>
    <name type="common">Siberian crab apple</name>
    <name type="synonym">Pyrus baccata</name>
    <dbReference type="NCBI Taxonomy" id="106549"/>
    <lineage>
        <taxon>Eukaryota</taxon>
        <taxon>Viridiplantae</taxon>
        <taxon>Streptophyta</taxon>
        <taxon>Embryophyta</taxon>
        <taxon>Tracheophyta</taxon>
        <taxon>Spermatophyta</taxon>
        <taxon>Magnoliopsida</taxon>
        <taxon>eudicotyledons</taxon>
        <taxon>Gunneridae</taxon>
        <taxon>Pentapetalae</taxon>
        <taxon>rosids</taxon>
        <taxon>fabids</taxon>
        <taxon>Rosales</taxon>
        <taxon>Rosaceae</taxon>
        <taxon>Amygdaloideae</taxon>
        <taxon>Maleae</taxon>
        <taxon>Malus</taxon>
    </lineage>
</organism>
<dbReference type="PANTHER" id="PTHR33874:SF4">
    <property type="entry name" value="EXPRESSED PROTEIN"/>
    <property type="match status" value="1"/>
</dbReference>